<dbReference type="SUPFAM" id="SSF56112">
    <property type="entry name" value="Protein kinase-like (PK-like)"/>
    <property type="match status" value="1"/>
</dbReference>
<evidence type="ECO:0000313" key="13">
    <source>
        <dbReference type="EMBL" id="CAL5137382.1"/>
    </source>
</evidence>
<feature type="region of interest" description="Disordered" evidence="11">
    <location>
        <begin position="468"/>
        <end position="504"/>
    </location>
</feature>
<keyword evidence="8" id="KW-0460">Magnesium</keyword>
<comment type="cofactor">
    <cofactor evidence="1">
        <name>Mg(2+)</name>
        <dbReference type="ChEBI" id="CHEBI:18420"/>
    </cofactor>
</comment>
<feature type="compositionally biased region" description="Low complexity" evidence="11">
    <location>
        <begin position="483"/>
        <end position="504"/>
    </location>
</feature>
<dbReference type="PANTHER" id="PTHR22984">
    <property type="entry name" value="SERINE/THREONINE-PROTEIN KINASE PIM"/>
    <property type="match status" value="1"/>
</dbReference>
<dbReference type="PROSITE" id="PS00108">
    <property type="entry name" value="PROTEIN_KINASE_ST"/>
    <property type="match status" value="1"/>
</dbReference>
<evidence type="ECO:0000256" key="3">
    <source>
        <dbReference type="ARBA" id="ARBA00022527"/>
    </source>
</evidence>
<evidence type="ECO:0000256" key="8">
    <source>
        <dbReference type="ARBA" id="ARBA00022842"/>
    </source>
</evidence>
<evidence type="ECO:0000256" key="6">
    <source>
        <dbReference type="ARBA" id="ARBA00022777"/>
    </source>
</evidence>
<comment type="catalytic activity">
    <reaction evidence="9">
        <text>L-threonyl-[protein] + ATP = O-phospho-L-threonyl-[protein] + ADP + H(+)</text>
        <dbReference type="Rhea" id="RHEA:46608"/>
        <dbReference type="Rhea" id="RHEA-COMP:11060"/>
        <dbReference type="Rhea" id="RHEA-COMP:11605"/>
        <dbReference type="ChEBI" id="CHEBI:15378"/>
        <dbReference type="ChEBI" id="CHEBI:30013"/>
        <dbReference type="ChEBI" id="CHEBI:30616"/>
        <dbReference type="ChEBI" id="CHEBI:61977"/>
        <dbReference type="ChEBI" id="CHEBI:456216"/>
        <dbReference type="EC" id="2.7.11.1"/>
    </reaction>
</comment>
<evidence type="ECO:0000256" key="9">
    <source>
        <dbReference type="ARBA" id="ARBA00047899"/>
    </source>
</evidence>
<comment type="caution">
    <text evidence="13">The sequence shown here is derived from an EMBL/GenBank/DDBJ whole genome shotgun (WGS) entry which is preliminary data.</text>
</comment>
<keyword evidence="5" id="KW-0547">Nucleotide-binding</keyword>
<gene>
    <name evidence="13" type="ORF">CDAUBV1_LOCUS11698</name>
</gene>
<dbReference type="EC" id="2.7.11.1" evidence="2"/>
<comment type="catalytic activity">
    <reaction evidence="10">
        <text>L-seryl-[protein] + ATP = O-phospho-L-seryl-[protein] + ADP + H(+)</text>
        <dbReference type="Rhea" id="RHEA:17989"/>
        <dbReference type="Rhea" id="RHEA-COMP:9863"/>
        <dbReference type="Rhea" id="RHEA-COMP:11604"/>
        <dbReference type="ChEBI" id="CHEBI:15378"/>
        <dbReference type="ChEBI" id="CHEBI:29999"/>
        <dbReference type="ChEBI" id="CHEBI:30616"/>
        <dbReference type="ChEBI" id="CHEBI:83421"/>
        <dbReference type="ChEBI" id="CHEBI:456216"/>
        <dbReference type="EC" id="2.7.11.1"/>
    </reaction>
</comment>
<evidence type="ECO:0000256" key="4">
    <source>
        <dbReference type="ARBA" id="ARBA00022679"/>
    </source>
</evidence>
<evidence type="ECO:0000256" key="2">
    <source>
        <dbReference type="ARBA" id="ARBA00012513"/>
    </source>
</evidence>
<organism evidence="13 14">
    <name type="scientific">Calicophoron daubneyi</name>
    <name type="common">Rumen fluke</name>
    <name type="synonym">Paramphistomum daubneyi</name>
    <dbReference type="NCBI Taxonomy" id="300641"/>
    <lineage>
        <taxon>Eukaryota</taxon>
        <taxon>Metazoa</taxon>
        <taxon>Spiralia</taxon>
        <taxon>Lophotrochozoa</taxon>
        <taxon>Platyhelminthes</taxon>
        <taxon>Trematoda</taxon>
        <taxon>Digenea</taxon>
        <taxon>Plagiorchiida</taxon>
        <taxon>Pronocephalata</taxon>
        <taxon>Paramphistomoidea</taxon>
        <taxon>Paramphistomidae</taxon>
        <taxon>Calicophoron</taxon>
    </lineage>
</organism>
<dbReference type="Proteomes" id="UP001497525">
    <property type="component" value="Unassembled WGS sequence"/>
</dbReference>
<proteinExistence type="predicted"/>
<dbReference type="AlphaFoldDB" id="A0AAV2TIS6"/>
<name>A0AAV2TIS6_CALDB</name>
<dbReference type="Pfam" id="PF00069">
    <property type="entry name" value="Pkinase"/>
    <property type="match status" value="1"/>
</dbReference>
<dbReference type="PANTHER" id="PTHR22984:SF29">
    <property type="entry name" value="SERINE_THREONINE-PROTEIN KINASE PIM-1"/>
    <property type="match status" value="1"/>
</dbReference>
<evidence type="ECO:0000256" key="7">
    <source>
        <dbReference type="ARBA" id="ARBA00022840"/>
    </source>
</evidence>
<feature type="compositionally biased region" description="Polar residues" evidence="11">
    <location>
        <begin position="468"/>
        <end position="480"/>
    </location>
</feature>
<keyword evidence="3" id="KW-0723">Serine/threonine-protein kinase</keyword>
<evidence type="ECO:0000259" key="12">
    <source>
        <dbReference type="PROSITE" id="PS50011"/>
    </source>
</evidence>
<evidence type="ECO:0000256" key="1">
    <source>
        <dbReference type="ARBA" id="ARBA00001946"/>
    </source>
</evidence>
<keyword evidence="7" id="KW-0067">ATP-binding</keyword>
<dbReference type="GO" id="GO:0004674">
    <property type="term" value="F:protein serine/threonine kinase activity"/>
    <property type="evidence" value="ECO:0007669"/>
    <property type="project" value="UniProtKB-KW"/>
</dbReference>
<feature type="region of interest" description="Disordered" evidence="11">
    <location>
        <begin position="1"/>
        <end position="22"/>
    </location>
</feature>
<dbReference type="InterPro" id="IPR000719">
    <property type="entry name" value="Prot_kinase_dom"/>
</dbReference>
<feature type="region of interest" description="Disordered" evidence="11">
    <location>
        <begin position="562"/>
        <end position="599"/>
    </location>
</feature>
<feature type="domain" description="Protein kinase" evidence="12">
    <location>
        <begin position="47"/>
        <end position="299"/>
    </location>
</feature>
<dbReference type="InterPro" id="IPR008271">
    <property type="entry name" value="Ser/Thr_kinase_AS"/>
</dbReference>
<dbReference type="InterPro" id="IPR011009">
    <property type="entry name" value="Kinase-like_dom_sf"/>
</dbReference>
<sequence>MDHNSTDHSSAQPRAVPPSGRLVRRTSQEIGLQIAVHDGHAAFLQRYYLGERFGGGGFGHVHSARRLSDNHEVVIKEIRTDKVPCWCQLDNQLMPIELVLLTMCQGIPGVVRLLDAFNLGQSWILVMERVSDDTCDMFDYIGERCTLSEREAAYYFHQLIGILLSCHQVGVLHRDIKDENILINKQTNELVLIDFGSGAFLESKLYTDFDGTRVYSPPEWILNNRYHGKQAEVWSLGVLLYDMLCGDIPFVNDKGIVSGKLRFRKEDMSEGAKGLISACLNMDPEKRPTLLDILKHPWMVQHRPQSFANQPDSLIAALSAIDSPPTPAVDNTDILPDHSLRDSHQNSPMPTARAADNLCTLFASPYSSVSSSSPSNCDIDFTEDASKYPCPIFHLGPEPSVEVHNGLSTESLMISEHSACPAARLPPPTQLQSRSSRELTNFIPVVPVSQCTWSAECDRNSQDTFGTHPNYSVIHQSATPPASRLSSNESGSSSGYYSRSDSLSSNEGRRLASAVIANNSHTCSTSSHAVSVMSVPSVITSITGVRSPCTTAVMGSYSSARPLRGSAHNHNWRSGNASISSSSSSTSSSSSSGKSGSLDKYPNLTNIPPLCLQHSLTSPYATNTPSLLQWPVLVKHKQEAPIVYSSATALSTYPIISSITSNSSPKIHASSDGMDRLCHLFSPGSNEIRSAVPVPAHDWLWDDRSKEGQSWRPS</sequence>
<accession>A0AAV2TIS6</accession>
<dbReference type="EMBL" id="CAXLJL010000379">
    <property type="protein sequence ID" value="CAL5137382.1"/>
    <property type="molecule type" value="Genomic_DNA"/>
</dbReference>
<dbReference type="Gene3D" id="1.10.510.10">
    <property type="entry name" value="Transferase(Phosphotransferase) domain 1"/>
    <property type="match status" value="1"/>
</dbReference>
<dbReference type="InterPro" id="IPR051138">
    <property type="entry name" value="PIM_Ser/Thr_kinase"/>
</dbReference>
<dbReference type="SMART" id="SM00220">
    <property type="entry name" value="S_TKc"/>
    <property type="match status" value="1"/>
</dbReference>
<keyword evidence="6" id="KW-0418">Kinase</keyword>
<keyword evidence="4" id="KW-0808">Transferase</keyword>
<evidence type="ECO:0000256" key="11">
    <source>
        <dbReference type="SAM" id="MobiDB-lite"/>
    </source>
</evidence>
<dbReference type="GO" id="GO:0005524">
    <property type="term" value="F:ATP binding"/>
    <property type="evidence" value="ECO:0007669"/>
    <property type="project" value="UniProtKB-KW"/>
</dbReference>
<dbReference type="PROSITE" id="PS50011">
    <property type="entry name" value="PROTEIN_KINASE_DOM"/>
    <property type="match status" value="1"/>
</dbReference>
<evidence type="ECO:0000256" key="5">
    <source>
        <dbReference type="ARBA" id="ARBA00022741"/>
    </source>
</evidence>
<evidence type="ECO:0000256" key="10">
    <source>
        <dbReference type="ARBA" id="ARBA00048679"/>
    </source>
</evidence>
<evidence type="ECO:0000313" key="14">
    <source>
        <dbReference type="Proteomes" id="UP001497525"/>
    </source>
</evidence>
<dbReference type="GO" id="GO:0005737">
    <property type="term" value="C:cytoplasm"/>
    <property type="evidence" value="ECO:0007669"/>
    <property type="project" value="TreeGrafter"/>
</dbReference>
<feature type="compositionally biased region" description="Low complexity" evidence="11">
    <location>
        <begin position="574"/>
        <end position="596"/>
    </location>
</feature>
<dbReference type="Gene3D" id="3.30.200.20">
    <property type="entry name" value="Phosphorylase Kinase, domain 1"/>
    <property type="match status" value="1"/>
</dbReference>
<protein>
    <recommendedName>
        <fullName evidence="2">non-specific serine/threonine protein kinase</fullName>
        <ecNumber evidence="2">2.7.11.1</ecNumber>
    </recommendedName>
</protein>
<reference evidence="13" key="1">
    <citation type="submission" date="2024-06" db="EMBL/GenBank/DDBJ databases">
        <authorList>
            <person name="Liu X."/>
            <person name="Lenzi L."/>
            <person name="Haldenby T S."/>
            <person name="Uol C."/>
        </authorList>
    </citation>
    <scope>NUCLEOTIDE SEQUENCE</scope>
</reference>